<protein>
    <submittedName>
        <fullName evidence="1">Uncharacterized protein</fullName>
    </submittedName>
</protein>
<reference evidence="1" key="1">
    <citation type="submission" date="2014-09" db="EMBL/GenBank/DDBJ databases">
        <authorList>
            <person name="Magalhaes I.L.F."/>
            <person name="Oliveira U."/>
            <person name="Santos F.R."/>
            <person name="Vidigal T.H.D.A."/>
            <person name="Brescovit A.D."/>
            <person name="Santos A.J."/>
        </authorList>
    </citation>
    <scope>NUCLEOTIDE SEQUENCE</scope>
    <source>
        <tissue evidence="1">Shoot tissue taken approximately 20 cm above the soil surface</tissue>
    </source>
</reference>
<dbReference type="AlphaFoldDB" id="A0A0A9AMX6"/>
<proteinExistence type="predicted"/>
<organism evidence="1">
    <name type="scientific">Arundo donax</name>
    <name type="common">Giant reed</name>
    <name type="synonym">Donax arundinaceus</name>
    <dbReference type="NCBI Taxonomy" id="35708"/>
    <lineage>
        <taxon>Eukaryota</taxon>
        <taxon>Viridiplantae</taxon>
        <taxon>Streptophyta</taxon>
        <taxon>Embryophyta</taxon>
        <taxon>Tracheophyta</taxon>
        <taxon>Spermatophyta</taxon>
        <taxon>Magnoliopsida</taxon>
        <taxon>Liliopsida</taxon>
        <taxon>Poales</taxon>
        <taxon>Poaceae</taxon>
        <taxon>PACMAD clade</taxon>
        <taxon>Arundinoideae</taxon>
        <taxon>Arundineae</taxon>
        <taxon>Arundo</taxon>
    </lineage>
</organism>
<accession>A0A0A9AMX6</accession>
<name>A0A0A9AMX6_ARUDO</name>
<sequence length="32" mass="3745">MGLEDGTVRHRWMRRRGRTRCRQVTRVGCGSA</sequence>
<reference evidence="1" key="2">
    <citation type="journal article" date="2015" name="Data Brief">
        <title>Shoot transcriptome of the giant reed, Arundo donax.</title>
        <authorList>
            <person name="Barrero R.A."/>
            <person name="Guerrero F.D."/>
            <person name="Moolhuijzen P."/>
            <person name="Goolsby J.A."/>
            <person name="Tidwell J."/>
            <person name="Bellgard S.E."/>
            <person name="Bellgard M.I."/>
        </authorList>
    </citation>
    <scope>NUCLEOTIDE SEQUENCE</scope>
    <source>
        <tissue evidence="1">Shoot tissue taken approximately 20 cm above the soil surface</tissue>
    </source>
</reference>
<dbReference type="EMBL" id="GBRH01245404">
    <property type="protein sequence ID" value="JAD52491.1"/>
    <property type="molecule type" value="Transcribed_RNA"/>
</dbReference>
<evidence type="ECO:0000313" key="1">
    <source>
        <dbReference type="EMBL" id="JAD52491.1"/>
    </source>
</evidence>